<comment type="cofactor">
    <cofactor evidence="5">
        <name>Zn(2+)</name>
        <dbReference type="ChEBI" id="CHEBI:29105"/>
    </cofactor>
    <text evidence="5">Binds 1 zinc ion per subunit.</text>
</comment>
<keyword evidence="2 5" id="KW-0479">Metal-binding</keyword>
<dbReference type="PANTHER" id="PTHR15162">
    <property type="entry name" value="ASPARTOACYLASE"/>
    <property type="match status" value="1"/>
</dbReference>
<evidence type="ECO:0000256" key="1">
    <source>
        <dbReference type="ARBA" id="ARBA00022503"/>
    </source>
</evidence>
<evidence type="ECO:0000259" key="8">
    <source>
        <dbReference type="Pfam" id="PF24827"/>
    </source>
</evidence>
<evidence type="ECO:0000256" key="6">
    <source>
        <dbReference type="NCBIfam" id="TIGR03242"/>
    </source>
</evidence>
<evidence type="ECO:0000256" key="2">
    <source>
        <dbReference type="ARBA" id="ARBA00022723"/>
    </source>
</evidence>
<organism evidence="9 10">
    <name type="scientific">Paraglaciecola mesophila</name>
    <dbReference type="NCBI Taxonomy" id="197222"/>
    <lineage>
        <taxon>Bacteria</taxon>
        <taxon>Pseudomonadati</taxon>
        <taxon>Pseudomonadota</taxon>
        <taxon>Gammaproteobacteria</taxon>
        <taxon>Alteromonadales</taxon>
        <taxon>Alteromonadaceae</taxon>
        <taxon>Paraglaciecola</taxon>
    </lineage>
</organism>
<dbReference type="GO" id="GO:0008270">
    <property type="term" value="F:zinc ion binding"/>
    <property type="evidence" value="ECO:0007669"/>
    <property type="project" value="UniProtKB-UniRule"/>
</dbReference>
<dbReference type="InterPro" id="IPR016681">
    <property type="entry name" value="SuccinylGlu_desuccinylase"/>
</dbReference>
<evidence type="ECO:0000256" key="3">
    <source>
        <dbReference type="ARBA" id="ARBA00022801"/>
    </source>
</evidence>
<comment type="similarity">
    <text evidence="5">Belongs to the AspA/AstE family. Succinylglutamate desuccinylase subfamily.</text>
</comment>
<dbReference type="InterPro" id="IPR055438">
    <property type="entry name" value="AstE_AspA_cat"/>
</dbReference>
<evidence type="ECO:0000259" key="7">
    <source>
        <dbReference type="Pfam" id="PF04952"/>
    </source>
</evidence>
<dbReference type="HAMAP" id="MF_00767">
    <property type="entry name" value="Arg_catab_AstE"/>
    <property type="match status" value="1"/>
</dbReference>
<evidence type="ECO:0000313" key="9">
    <source>
        <dbReference type="EMBL" id="QHJ10163.1"/>
    </source>
</evidence>
<dbReference type="InterPro" id="IPR050178">
    <property type="entry name" value="AspA/AstE_fam"/>
</dbReference>
<proteinExistence type="inferred from homology"/>
<feature type="binding site" evidence="5">
    <location>
        <position position="74"/>
    </location>
    <ligand>
        <name>Zn(2+)</name>
        <dbReference type="ChEBI" id="CHEBI:29105"/>
    </ligand>
</feature>
<feature type="domain" description="AstE/AspA barrel-sandwich hybrid" evidence="7">
    <location>
        <begin position="288"/>
        <end position="361"/>
    </location>
</feature>
<keyword evidence="10" id="KW-1185">Reference proteome</keyword>
<dbReference type="SUPFAM" id="SSF53187">
    <property type="entry name" value="Zn-dependent exopeptidases"/>
    <property type="match status" value="1"/>
</dbReference>
<dbReference type="UniPathway" id="UPA00185">
    <property type="reaction ID" value="UER00283"/>
</dbReference>
<dbReference type="EMBL" id="CP047656">
    <property type="protein sequence ID" value="QHJ10163.1"/>
    <property type="molecule type" value="Genomic_DNA"/>
</dbReference>
<comment type="pathway">
    <text evidence="5">Amino-acid degradation; L-arginine degradation via AST pathway; L-glutamate and succinate from L-arginine: step 5/5.</text>
</comment>
<dbReference type="EC" id="3.5.1.96" evidence="5 6"/>
<dbReference type="CDD" id="cd03855">
    <property type="entry name" value="M14_ASTE"/>
    <property type="match status" value="1"/>
</dbReference>
<comment type="catalytic activity">
    <reaction evidence="5">
        <text>N-succinyl-L-glutamate + H2O = L-glutamate + succinate</text>
        <dbReference type="Rhea" id="RHEA:15169"/>
        <dbReference type="ChEBI" id="CHEBI:15377"/>
        <dbReference type="ChEBI" id="CHEBI:29985"/>
        <dbReference type="ChEBI" id="CHEBI:30031"/>
        <dbReference type="ChEBI" id="CHEBI:58763"/>
        <dbReference type="EC" id="3.5.1.96"/>
    </reaction>
</comment>
<dbReference type="Proteomes" id="UP000464524">
    <property type="component" value="Chromosome"/>
</dbReference>
<gene>
    <name evidence="5" type="primary">astE</name>
    <name evidence="9" type="ORF">FX988_00375</name>
</gene>
<name>A0A857JDQ4_9ALTE</name>
<comment type="function">
    <text evidence="5">Transforms N(2)-succinylglutamate into succinate and glutamate.</text>
</comment>
<dbReference type="NCBIfam" id="TIGR03242">
    <property type="entry name" value="arg_catab_astE"/>
    <property type="match status" value="1"/>
</dbReference>
<dbReference type="NCBIfam" id="NF003706">
    <property type="entry name" value="PRK05324.1"/>
    <property type="match status" value="1"/>
</dbReference>
<feature type="binding site" evidence="5">
    <location>
        <position position="77"/>
    </location>
    <ligand>
        <name>Zn(2+)</name>
        <dbReference type="ChEBI" id="CHEBI:29105"/>
    </ligand>
</feature>
<accession>A0A857JDQ4</accession>
<dbReference type="AlphaFoldDB" id="A0A857JDQ4"/>
<keyword evidence="4 5" id="KW-0862">Zinc</keyword>
<dbReference type="PANTHER" id="PTHR15162:SF7">
    <property type="entry name" value="SUCCINYLGLUTAMATE DESUCCINYLASE"/>
    <property type="match status" value="1"/>
</dbReference>
<dbReference type="GO" id="GO:0009017">
    <property type="term" value="F:succinylglutamate desuccinylase activity"/>
    <property type="evidence" value="ECO:0007669"/>
    <property type="project" value="UniProtKB-UniRule"/>
</dbReference>
<dbReference type="RefSeq" id="WP_160178082.1">
    <property type="nucleotide sequence ID" value="NZ_CP047656.1"/>
</dbReference>
<feature type="active site" evidence="5">
    <location>
        <position position="248"/>
    </location>
</feature>
<dbReference type="Gene3D" id="3.40.630.10">
    <property type="entry name" value="Zn peptidases"/>
    <property type="match status" value="1"/>
</dbReference>
<reference evidence="9 10" key="1">
    <citation type="submission" date="2019-12" db="EMBL/GenBank/DDBJ databases">
        <title>Genome sequencing and assembly of endphytes of Porphyra tenera.</title>
        <authorList>
            <person name="Park J.M."/>
            <person name="Shin R."/>
            <person name="Jo S.H."/>
        </authorList>
    </citation>
    <scope>NUCLEOTIDE SEQUENCE [LARGE SCALE GENOMIC DNA]</scope>
    <source>
        <strain evidence="9 10">GPM4</strain>
    </source>
</reference>
<dbReference type="GO" id="GO:0019544">
    <property type="term" value="P:L-arginine catabolic process to L-glutamate"/>
    <property type="evidence" value="ECO:0007669"/>
    <property type="project" value="UniProtKB-UniRule"/>
</dbReference>
<dbReference type="PIRSF" id="PIRSF017020">
    <property type="entry name" value="AstE"/>
    <property type="match status" value="1"/>
</dbReference>
<dbReference type="OrthoDB" id="5290473at2"/>
<dbReference type="GO" id="GO:0016788">
    <property type="term" value="F:hydrolase activity, acting on ester bonds"/>
    <property type="evidence" value="ECO:0007669"/>
    <property type="project" value="UniProtKB-UniRule"/>
</dbReference>
<dbReference type="Pfam" id="PF24827">
    <property type="entry name" value="AstE_AspA_cat"/>
    <property type="match status" value="1"/>
</dbReference>
<feature type="binding site" evidence="5">
    <location>
        <position position="184"/>
    </location>
    <ligand>
        <name>Zn(2+)</name>
        <dbReference type="ChEBI" id="CHEBI:29105"/>
    </ligand>
</feature>
<evidence type="ECO:0000256" key="4">
    <source>
        <dbReference type="ARBA" id="ARBA00022833"/>
    </source>
</evidence>
<protein>
    <recommendedName>
        <fullName evidence="5 6">Succinylglutamate desuccinylase</fullName>
        <ecNumber evidence="5 6">3.5.1.96</ecNumber>
    </recommendedName>
</protein>
<sequence>MYTSETHQLMSKLASEGQFLSLSRRSPELFTSEKKPLEFTLSNGTLVHIAGPGIIAFTPENKGDKAIILSCGIHGNETAPIEICDQYVVDILTCKLVLGHRVLFIFGNLPAMDKATRFVDENLNRLFSQAHNSASVNQNGYECKRAKELEVAVAQFFNASLSNKAQSSNTSRQNDETRYHYDLHTAIRPSKNEKFAVYPYLHGESHSKEQLSFLLACGVDTFLLSGSSTTTFSYYSSRQFNAHAFTVELGKVQPFGQNDMSRFAAVTETMKRFICGQTIEAKPFENKDMLIYKVNQVINKHADDFVLEFSDDLPNFSTFEKGALLARETGAEYRAQYDGEAVVFPNANVAIGQRAILTVIPTTLV</sequence>
<dbReference type="Pfam" id="PF04952">
    <property type="entry name" value="AstE_AspA_hybrid"/>
    <property type="match status" value="1"/>
</dbReference>
<keyword evidence="3 5" id="KW-0378">Hydrolase</keyword>
<dbReference type="InterPro" id="IPR007036">
    <property type="entry name" value="Aste_AspA_hybrid_dom"/>
</dbReference>
<evidence type="ECO:0000256" key="5">
    <source>
        <dbReference type="HAMAP-Rule" id="MF_00767"/>
    </source>
</evidence>
<feature type="domain" description="Succinylglutamate desuccinylase/Aspartoacylase catalytic" evidence="8">
    <location>
        <begin position="65"/>
        <end position="274"/>
    </location>
</feature>
<dbReference type="KEGG" id="pmes:FX988_00375"/>
<keyword evidence="1 5" id="KW-0056">Arginine metabolism</keyword>
<dbReference type="GO" id="GO:0019545">
    <property type="term" value="P:L-arginine catabolic process to succinate"/>
    <property type="evidence" value="ECO:0007669"/>
    <property type="project" value="UniProtKB-UniRule"/>
</dbReference>
<evidence type="ECO:0000313" key="10">
    <source>
        <dbReference type="Proteomes" id="UP000464524"/>
    </source>
</evidence>